<evidence type="ECO:0000256" key="3">
    <source>
        <dbReference type="SAM" id="MobiDB-lite"/>
    </source>
</evidence>
<feature type="region of interest" description="Disordered" evidence="3">
    <location>
        <begin position="63"/>
        <end position="100"/>
    </location>
</feature>
<dbReference type="PANTHER" id="PTHR11412">
    <property type="entry name" value="MACROGLOBULIN / COMPLEMENT"/>
    <property type="match status" value="1"/>
</dbReference>
<dbReference type="EMBL" id="JAXIVS010000018">
    <property type="protein sequence ID" value="MDY7232228.1"/>
    <property type="molecule type" value="Genomic_DNA"/>
</dbReference>
<proteinExistence type="predicted"/>
<dbReference type="InterPro" id="IPR050473">
    <property type="entry name" value="A2M/Complement_sys"/>
</dbReference>
<evidence type="ECO:0000256" key="1">
    <source>
        <dbReference type="ARBA" id="ARBA00022729"/>
    </source>
</evidence>
<gene>
    <name evidence="5" type="ORF">SYV04_37915</name>
</gene>
<dbReference type="Pfam" id="PF00207">
    <property type="entry name" value="A2M"/>
    <property type="match status" value="1"/>
</dbReference>
<keyword evidence="2" id="KW-0882">Thioester bond</keyword>
<accession>A0ABU5HHB2</accession>
<dbReference type="Gene3D" id="2.20.130.20">
    <property type="match status" value="1"/>
</dbReference>
<dbReference type="Gene3D" id="1.50.10.20">
    <property type="match status" value="1"/>
</dbReference>
<keyword evidence="1" id="KW-0732">Signal</keyword>
<sequence length="785" mass="80988">MKRALKIGGILFAGFMLGIVTCGFLFLSSGNVLMASAPALAGNASYMEMDASKAAPGYAMAPPAEELAEGGGGEDRKVSAKKRRQSMPMAKPMPLATSRMEPESELADEFGRVEAEAAPSRAWFPETFLFEPLVVTDAAGQATVPVRVPDRLTRWRVLALGHSRSGAQAGAVTSFAGTLPTYVDPVVPAFLRTGDTVRLPVQVVNTTGGAVEQPLKLSAEGAVVEGNAARTVRVPAQGSVVEYVTLKATQPGPVSVRASLGTTDAVVRGFDVVPTGRPVGQTRGGSLAAPRTLTLEGPAEVEAGSERVRLLVYPGALGVLRAELAAASGRGGVAEDAYALLLSGRAPTLLKTLGETADTEALKAMSMVAGQRVLRAGRSPDVPTAALLAQAALTHPDNPVLSRLGERLAAQVANAQRPDGTCQGADGWTLQRLLVATADCAQAVRAASSASKGGSQRAAAFSARALGAFERNLSQVQEGYTAAAVLASGGVTGSLQERLREQVRQALKKREDGAVSLPVEPGVVRADGTAPPEVEATALAVLALAGDAKAPMADLGTALLSGYQPGLGWGDGRTNLLCLQAAMALFSQPLPSRVQVVLERDGKVLSEGTFDAKALRDVLALEAAAPGSAGAHTWTVRAEPAVPGLGFSLSLSAYVPWKSEKGQGLELAVKVPAEAKVGQPVEVALQAATPAGMALELRYALPAGAQADTQSLERLVAEGKVSSYEVEDGALTLSLPPRDAGVPFQASFRVVPTLAGTLQGGASSLFPVERPDLISYVPPALWTVR</sequence>
<dbReference type="PANTHER" id="PTHR11412:SF136">
    <property type="entry name" value="CD109 ANTIGEN"/>
    <property type="match status" value="1"/>
</dbReference>
<name>A0ABU5HHB2_9BACT</name>
<evidence type="ECO:0000313" key="6">
    <source>
        <dbReference type="Proteomes" id="UP001291309"/>
    </source>
</evidence>
<dbReference type="Proteomes" id="UP001291309">
    <property type="component" value="Unassembled WGS sequence"/>
</dbReference>
<dbReference type="InterPro" id="IPR001599">
    <property type="entry name" value="Macroglobln_a2"/>
</dbReference>
<reference evidence="5 6" key="1">
    <citation type="submission" date="2023-12" db="EMBL/GenBank/DDBJ databases">
        <title>the genome sequence of Hyalangium sp. s54d21.</title>
        <authorList>
            <person name="Zhang X."/>
        </authorList>
    </citation>
    <scope>NUCLEOTIDE SEQUENCE [LARGE SCALE GENOMIC DNA]</scope>
    <source>
        <strain evidence="6">s54d21</strain>
    </source>
</reference>
<feature type="domain" description="Alpha-2-macroglobulin" evidence="4">
    <location>
        <begin position="127"/>
        <end position="217"/>
    </location>
</feature>
<organism evidence="5 6">
    <name type="scientific">Hyalangium rubrum</name>
    <dbReference type="NCBI Taxonomy" id="3103134"/>
    <lineage>
        <taxon>Bacteria</taxon>
        <taxon>Pseudomonadati</taxon>
        <taxon>Myxococcota</taxon>
        <taxon>Myxococcia</taxon>
        <taxon>Myxococcales</taxon>
        <taxon>Cystobacterineae</taxon>
        <taxon>Archangiaceae</taxon>
        <taxon>Hyalangium</taxon>
    </lineage>
</organism>
<comment type="caution">
    <text evidence="5">The sequence shown here is derived from an EMBL/GenBank/DDBJ whole genome shotgun (WGS) entry which is preliminary data.</text>
</comment>
<protein>
    <submittedName>
        <fullName evidence="5">Alpha-2-macroglobulin family protein</fullName>
    </submittedName>
</protein>
<dbReference type="RefSeq" id="WP_321550941.1">
    <property type="nucleotide sequence ID" value="NZ_JAXIVS010000018.1"/>
</dbReference>
<evidence type="ECO:0000256" key="2">
    <source>
        <dbReference type="ARBA" id="ARBA00022966"/>
    </source>
</evidence>
<dbReference type="SMART" id="SM01360">
    <property type="entry name" value="A2M"/>
    <property type="match status" value="1"/>
</dbReference>
<evidence type="ECO:0000313" key="5">
    <source>
        <dbReference type="EMBL" id="MDY7232228.1"/>
    </source>
</evidence>
<evidence type="ECO:0000259" key="4">
    <source>
        <dbReference type="SMART" id="SM01360"/>
    </source>
</evidence>
<keyword evidence="6" id="KW-1185">Reference proteome</keyword>